<evidence type="ECO:0000256" key="8">
    <source>
        <dbReference type="ARBA" id="ARBA00023125"/>
    </source>
</evidence>
<evidence type="ECO:0000256" key="5">
    <source>
        <dbReference type="ARBA" id="ARBA00022806"/>
    </source>
</evidence>
<keyword evidence="5" id="KW-0347">Helicase</keyword>
<dbReference type="Pfam" id="PF13245">
    <property type="entry name" value="AAA_19"/>
    <property type="match status" value="1"/>
</dbReference>
<protein>
    <submittedName>
        <fullName evidence="13">Uncharacterized protein</fullName>
    </submittedName>
</protein>
<dbReference type="EMBL" id="CP014230">
    <property type="protein sequence ID" value="AMD92124.1"/>
    <property type="molecule type" value="Genomic_DNA"/>
</dbReference>
<keyword evidence="9" id="KW-0234">DNA repair</keyword>
<evidence type="ECO:0000256" key="3">
    <source>
        <dbReference type="ARBA" id="ARBA00022763"/>
    </source>
</evidence>
<dbReference type="InterPro" id="IPR050534">
    <property type="entry name" value="Coronavir_polyprotein_1ab"/>
</dbReference>
<dbReference type="GO" id="GO:0003677">
    <property type="term" value="F:DNA binding"/>
    <property type="evidence" value="ECO:0007669"/>
    <property type="project" value="UniProtKB-KW"/>
</dbReference>
<dbReference type="AlphaFoldDB" id="A0A0X8JNT1"/>
<dbReference type="GO" id="GO:0008854">
    <property type="term" value="F:exodeoxyribonuclease V activity"/>
    <property type="evidence" value="ECO:0007669"/>
    <property type="project" value="InterPro"/>
</dbReference>
<evidence type="ECO:0000313" key="14">
    <source>
        <dbReference type="Proteomes" id="UP000063964"/>
    </source>
</evidence>
<dbReference type="Pfam" id="PF21185">
    <property type="entry name" value="RecD_N"/>
    <property type="match status" value="1"/>
</dbReference>
<dbReference type="OrthoDB" id="9763659at2"/>
<feature type="domain" description="UvrD-like helicase C-terminal" evidence="11">
    <location>
        <begin position="517"/>
        <end position="563"/>
    </location>
</feature>
<dbReference type="HAMAP" id="MF_01487">
    <property type="entry name" value="RecD"/>
    <property type="match status" value="1"/>
</dbReference>
<sequence length="595" mass="65559">MFATPSILPRLRASGFFSEADLYQARFAAMLVPREHQSRVAVLTALLSLAVRDGHVCLDLDGQDIRERFAGLCPDEPEPLSAAIRLLDTDAVGAPDDIAAPMILSGRRLYFQRFFRDENLLARQILRLASHPPRTENLPSVHRKSEAADLPDWQEVAVFAALRSRFCIISGGPGTGKTHIVARILRHTAAIHAGERFAIALAAPTGKAAGRMNESLGRAFPGGYPPELTACLTQDAQTVHRLLGWRPGGSFRYGPDNPLPLDMLVVDEVSMLDMEMAVLLLEALPDHASLVLLGDRGQLASVEAGAVLANLCPPDGMNQFSREFAAELERRTGHMVPVAECPAPLLDHMVELRRSFRFDERSGIGRLSALVRDGRAREVERVLKDEHPDLFLRPCPEPEALRKELSPLVRKTYLELGSMAPDQAFSRFEGLRLLSPVRQGPRGTEALNALVRNILGVREDWYAGRPVMILENDYTAGLFNGDTGLVLPTPEGLRVYFSGQEGFRTFSPARLPRHETCYAMTVHKSQGSEFDHAVLVLPETPCPILSRELLYTALTRARSRFTLIGTARQAVLATQMPVRRDSGLGELLWPGNSGC</sequence>
<dbReference type="Gene3D" id="3.40.50.300">
    <property type="entry name" value="P-loop containing nucleotide triphosphate hydrolases"/>
    <property type="match status" value="2"/>
</dbReference>
<dbReference type="GO" id="GO:0006302">
    <property type="term" value="P:double-strand break repair"/>
    <property type="evidence" value="ECO:0007669"/>
    <property type="project" value="InterPro"/>
</dbReference>
<evidence type="ECO:0000256" key="1">
    <source>
        <dbReference type="ARBA" id="ARBA00022722"/>
    </source>
</evidence>
<evidence type="ECO:0000256" key="6">
    <source>
        <dbReference type="ARBA" id="ARBA00022839"/>
    </source>
</evidence>
<dbReference type="PANTHER" id="PTHR43788">
    <property type="entry name" value="DNA2/NAM7 HELICASE FAMILY MEMBER"/>
    <property type="match status" value="1"/>
</dbReference>
<evidence type="ECO:0000259" key="11">
    <source>
        <dbReference type="Pfam" id="PF13538"/>
    </source>
</evidence>
<dbReference type="CDD" id="cd17933">
    <property type="entry name" value="DEXSc_RecD-like"/>
    <property type="match status" value="1"/>
</dbReference>
<dbReference type="InterPro" id="IPR006344">
    <property type="entry name" value="RecD"/>
</dbReference>
<dbReference type="InterPro" id="IPR027417">
    <property type="entry name" value="P-loop_NTPase"/>
</dbReference>
<dbReference type="STRING" id="888061.AXF15_02715"/>
<feature type="domain" description="RecBCD enzyme subunit RecD N-terminal" evidence="12">
    <location>
        <begin position="15"/>
        <end position="110"/>
    </location>
</feature>
<keyword evidence="1" id="KW-0540">Nuclease</keyword>
<dbReference type="RefSeq" id="WP_066602988.1">
    <property type="nucleotide sequence ID" value="NZ_CP014230.1"/>
</dbReference>
<keyword evidence="4" id="KW-0378">Hydrolase</keyword>
<keyword evidence="6" id="KW-0269">Exonuclease</keyword>
<accession>A0A0X8JNT1</accession>
<dbReference type="Gene3D" id="2.30.30.940">
    <property type="match status" value="1"/>
</dbReference>
<evidence type="ECO:0000256" key="7">
    <source>
        <dbReference type="ARBA" id="ARBA00022840"/>
    </source>
</evidence>
<keyword evidence="8" id="KW-0238">DNA-binding</keyword>
<evidence type="ECO:0000259" key="12">
    <source>
        <dbReference type="Pfam" id="PF21185"/>
    </source>
</evidence>
<dbReference type="SUPFAM" id="SSF52540">
    <property type="entry name" value="P-loop containing nucleoside triphosphate hydrolases"/>
    <property type="match status" value="2"/>
</dbReference>
<dbReference type="InterPro" id="IPR049550">
    <property type="entry name" value="RecD_N"/>
</dbReference>
<evidence type="ECO:0000256" key="2">
    <source>
        <dbReference type="ARBA" id="ARBA00022741"/>
    </source>
</evidence>
<dbReference type="GO" id="GO:0009338">
    <property type="term" value="C:exodeoxyribonuclease V complex"/>
    <property type="evidence" value="ECO:0007669"/>
    <property type="project" value="InterPro"/>
</dbReference>
<dbReference type="KEGG" id="doa:AXF15_02715"/>
<keyword evidence="3" id="KW-0227">DNA damage</keyword>
<dbReference type="Gene3D" id="1.10.10.1020">
    <property type="entry name" value="RecBCD complex, subunit RecD, N-terminal domain"/>
    <property type="match status" value="1"/>
</dbReference>
<evidence type="ECO:0000256" key="9">
    <source>
        <dbReference type="ARBA" id="ARBA00023204"/>
    </source>
</evidence>
<keyword evidence="2" id="KW-0547">Nucleotide-binding</keyword>
<keyword evidence="14" id="KW-1185">Reference proteome</keyword>
<evidence type="ECO:0000256" key="4">
    <source>
        <dbReference type="ARBA" id="ARBA00022801"/>
    </source>
</evidence>
<dbReference type="GO" id="GO:0017116">
    <property type="term" value="F:single-stranded DNA helicase activity"/>
    <property type="evidence" value="ECO:0007669"/>
    <property type="project" value="TreeGrafter"/>
</dbReference>
<evidence type="ECO:0000256" key="10">
    <source>
        <dbReference type="ARBA" id="ARBA00023235"/>
    </source>
</evidence>
<keyword evidence="7" id="KW-0067">ATP-binding</keyword>
<gene>
    <name evidence="13" type="ORF">AXF15_02715</name>
</gene>
<proteinExistence type="inferred from homology"/>
<keyword evidence="10" id="KW-0413">Isomerase</keyword>
<organism evidence="13 14">
    <name type="scientific">Desulfomicrobium orale DSM 12838</name>
    <dbReference type="NCBI Taxonomy" id="888061"/>
    <lineage>
        <taxon>Bacteria</taxon>
        <taxon>Pseudomonadati</taxon>
        <taxon>Thermodesulfobacteriota</taxon>
        <taxon>Desulfovibrionia</taxon>
        <taxon>Desulfovibrionales</taxon>
        <taxon>Desulfomicrobiaceae</taxon>
        <taxon>Desulfomicrobium</taxon>
    </lineage>
</organism>
<dbReference type="Pfam" id="PF13538">
    <property type="entry name" value="UvrD_C_2"/>
    <property type="match status" value="1"/>
</dbReference>
<name>A0A0X8JNT1_9BACT</name>
<dbReference type="CDD" id="cd18809">
    <property type="entry name" value="SF1_C_RecD"/>
    <property type="match status" value="1"/>
</dbReference>
<dbReference type="NCBIfam" id="TIGR01447">
    <property type="entry name" value="recD"/>
    <property type="match status" value="1"/>
</dbReference>
<evidence type="ECO:0000313" key="13">
    <source>
        <dbReference type="EMBL" id="AMD92124.1"/>
    </source>
</evidence>
<dbReference type="Proteomes" id="UP000063964">
    <property type="component" value="Chromosome"/>
</dbReference>
<dbReference type="GO" id="GO:0006310">
    <property type="term" value="P:DNA recombination"/>
    <property type="evidence" value="ECO:0007669"/>
    <property type="project" value="InterPro"/>
</dbReference>
<dbReference type="InterPro" id="IPR041851">
    <property type="entry name" value="RecD_N_sf"/>
</dbReference>
<dbReference type="GO" id="GO:0005524">
    <property type="term" value="F:ATP binding"/>
    <property type="evidence" value="ECO:0007669"/>
    <property type="project" value="UniProtKB-KW"/>
</dbReference>
<dbReference type="PANTHER" id="PTHR43788:SF6">
    <property type="entry name" value="DNA HELICASE B"/>
    <property type="match status" value="1"/>
</dbReference>
<reference evidence="14" key="1">
    <citation type="submission" date="2016-02" db="EMBL/GenBank/DDBJ databases">
        <authorList>
            <person name="Holder M.E."/>
            <person name="Ajami N.J."/>
            <person name="Petrosino J.F."/>
        </authorList>
    </citation>
    <scope>NUCLEOTIDE SEQUENCE [LARGE SCALE GENOMIC DNA]</scope>
    <source>
        <strain evidence="14">DSM 12838</strain>
    </source>
</reference>
<dbReference type="InterPro" id="IPR027785">
    <property type="entry name" value="UvrD-like_helicase_C"/>
</dbReference>